<dbReference type="EC" id="3.1.4.58" evidence="2"/>
<feature type="short sequence motif" description="HXTX 2" evidence="2">
    <location>
        <begin position="128"/>
        <end position="131"/>
    </location>
</feature>
<evidence type="ECO:0000256" key="1">
    <source>
        <dbReference type="ARBA" id="ARBA00022801"/>
    </source>
</evidence>
<dbReference type="PANTHER" id="PTHR35561">
    <property type="entry name" value="RNA 2',3'-CYCLIC PHOSPHODIESTERASE"/>
    <property type="match status" value="1"/>
</dbReference>
<comment type="function">
    <text evidence="2">Hydrolyzes RNA 2',3'-cyclic phosphodiester to an RNA 2'-phosphomonoester.</text>
</comment>
<keyword evidence="4" id="KW-1185">Reference proteome</keyword>
<feature type="active site" description="Proton acceptor" evidence="2">
    <location>
        <position position="128"/>
    </location>
</feature>
<feature type="short sequence motif" description="HXTX 1" evidence="2">
    <location>
        <begin position="41"/>
        <end position="44"/>
    </location>
</feature>
<evidence type="ECO:0000256" key="2">
    <source>
        <dbReference type="HAMAP-Rule" id="MF_01940"/>
    </source>
</evidence>
<comment type="caution">
    <text evidence="3">The sequence shown here is derived from an EMBL/GenBank/DDBJ whole genome shotgun (WGS) entry which is preliminary data.</text>
</comment>
<evidence type="ECO:0000313" key="3">
    <source>
        <dbReference type="EMBL" id="MFC0628018.1"/>
    </source>
</evidence>
<dbReference type="HAMAP" id="MF_01940">
    <property type="entry name" value="RNA_CPDase"/>
    <property type="match status" value="1"/>
</dbReference>
<dbReference type="NCBIfam" id="TIGR02258">
    <property type="entry name" value="2_5_ligase"/>
    <property type="match status" value="1"/>
</dbReference>
<comment type="similarity">
    <text evidence="2">Belongs to the 2H phosphoesterase superfamily. ThpR family.</text>
</comment>
<dbReference type="InterPro" id="IPR004175">
    <property type="entry name" value="RNA_CPDase"/>
</dbReference>
<keyword evidence="1 2" id="KW-0378">Hydrolase</keyword>
<dbReference type="PANTHER" id="PTHR35561:SF1">
    <property type="entry name" value="RNA 2',3'-CYCLIC PHOSPHODIESTERASE"/>
    <property type="match status" value="1"/>
</dbReference>
<comment type="catalytic activity">
    <reaction evidence="2">
        <text>a 3'-end 2',3'-cyclophospho-ribonucleotide-RNA + H2O = a 3'-end 2'-phospho-ribonucleotide-RNA + H(+)</text>
        <dbReference type="Rhea" id="RHEA:11828"/>
        <dbReference type="Rhea" id="RHEA-COMP:10464"/>
        <dbReference type="Rhea" id="RHEA-COMP:17353"/>
        <dbReference type="ChEBI" id="CHEBI:15377"/>
        <dbReference type="ChEBI" id="CHEBI:15378"/>
        <dbReference type="ChEBI" id="CHEBI:83064"/>
        <dbReference type="ChEBI" id="CHEBI:173113"/>
        <dbReference type="EC" id="3.1.4.58"/>
    </reaction>
</comment>
<dbReference type="Gene3D" id="3.90.1140.10">
    <property type="entry name" value="Cyclic phosphodiesterase"/>
    <property type="match status" value="1"/>
</dbReference>
<dbReference type="InterPro" id="IPR009097">
    <property type="entry name" value="Cyclic_Pdiesterase"/>
</dbReference>
<evidence type="ECO:0000313" key="4">
    <source>
        <dbReference type="Proteomes" id="UP001589890"/>
    </source>
</evidence>
<reference evidence="3 4" key="1">
    <citation type="submission" date="2024-09" db="EMBL/GenBank/DDBJ databases">
        <authorList>
            <person name="Sun Q."/>
            <person name="Mori K."/>
        </authorList>
    </citation>
    <scope>NUCLEOTIDE SEQUENCE [LARGE SCALE GENOMIC DNA]</scope>
    <source>
        <strain evidence="3 4">CGMCC 1.15906</strain>
    </source>
</reference>
<accession>A0ABV6QTP3</accession>
<sequence length="189" mass="20953">MRLFVGIVPPLEVVEHLAEFVEPRRSHPDEDLRWAAEDTWHITLAFLGEVPDYKTDDLAEGLEVIAKRQKPIDLRLRGAGAFPGVPNARVVYTGVQDPEDRLAHLASITRGAVNKAGVQVDGRKFTPHVTLARLSRPVDVLRYVRVLDTYEGPEWTASSFELISSRLGEGPSHGAAYDTVGEWEFSGPT</sequence>
<protein>
    <recommendedName>
        <fullName evidence="2">RNA 2',3'-cyclic phosphodiesterase</fullName>
        <shortName evidence="2">RNA 2',3'-CPDase</shortName>
        <ecNumber evidence="2">3.1.4.58</ecNumber>
    </recommendedName>
</protein>
<dbReference type="EMBL" id="JBHLTC010000036">
    <property type="protein sequence ID" value="MFC0628018.1"/>
    <property type="molecule type" value="Genomic_DNA"/>
</dbReference>
<organism evidence="3 4">
    <name type="scientific">Kribbella deserti</name>
    <dbReference type="NCBI Taxonomy" id="1926257"/>
    <lineage>
        <taxon>Bacteria</taxon>
        <taxon>Bacillati</taxon>
        <taxon>Actinomycetota</taxon>
        <taxon>Actinomycetes</taxon>
        <taxon>Propionibacteriales</taxon>
        <taxon>Kribbellaceae</taxon>
        <taxon>Kribbella</taxon>
    </lineage>
</organism>
<dbReference type="SUPFAM" id="SSF55144">
    <property type="entry name" value="LigT-like"/>
    <property type="match status" value="1"/>
</dbReference>
<proteinExistence type="inferred from homology"/>
<name>A0ABV6QTP3_9ACTN</name>
<feature type="active site" description="Proton donor" evidence="2">
    <location>
        <position position="41"/>
    </location>
</feature>
<dbReference type="Pfam" id="PF13563">
    <property type="entry name" value="2_5_RNA_ligase2"/>
    <property type="match status" value="1"/>
</dbReference>
<dbReference type="RefSeq" id="WP_380053429.1">
    <property type="nucleotide sequence ID" value="NZ_JBHLTC010000036.1"/>
</dbReference>
<gene>
    <name evidence="3" type="primary">thpR</name>
    <name evidence="3" type="ORF">ACFFGN_28350</name>
</gene>
<dbReference type="Proteomes" id="UP001589890">
    <property type="component" value="Unassembled WGS sequence"/>
</dbReference>